<dbReference type="EMBL" id="KT698833">
    <property type="protein sequence ID" value="ALV85431.1"/>
    <property type="molecule type" value="Genomic_RNA"/>
</dbReference>
<dbReference type="InterPro" id="IPR010521">
    <property type="entry name" value="Fijivirus_VP7-1-like"/>
</dbReference>
<reference evidence="2" key="1">
    <citation type="submission" date="2015-08" db="EMBL/GenBank/DDBJ databases">
        <title>A diverse array of new viral sequences identified in worldwide populations of the Asian citrus psyllid (Diaphorina citri) using viral metagenomics.</title>
        <authorList>
            <person name="Nouri S."/>
            <person name="Salem N."/>
            <person name="Nigg J.C."/>
            <person name="Falk B.W."/>
        </authorList>
    </citation>
    <scope>NUCLEOTIDE SEQUENCE</scope>
    <source>
        <strain evidence="2">FL4</strain>
    </source>
</reference>
<organism evidence="2">
    <name type="scientific">Diaphorina citri reovirus</name>
    <dbReference type="NCBI Taxonomy" id="557218"/>
    <lineage>
        <taxon>Viruses</taxon>
        <taxon>Riboviria</taxon>
        <taxon>Orthornavirae</taxon>
        <taxon>Duplornaviricota</taxon>
        <taxon>Resentoviricetes</taxon>
        <taxon>Reovirales</taxon>
    </lineage>
</organism>
<protein>
    <submittedName>
        <fullName evidence="2">Polypeptide</fullName>
    </submittedName>
</protein>
<evidence type="ECO:0000313" key="2">
    <source>
        <dbReference type="EMBL" id="ALV85431.1"/>
    </source>
</evidence>
<proteinExistence type="predicted"/>
<dbReference type="Pfam" id="PF06503">
    <property type="entry name" value="DUF1101"/>
    <property type="match status" value="1"/>
</dbReference>
<name>A0A0U3U5S7_9REOV</name>
<evidence type="ECO:0000256" key="1">
    <source>
        <dbReference type="SAM" id="MobiDB-lite"/>
    </source>
</evidence>
<feature type="non-terminal residue" evidence="2">
    <location>
        <position position="1"/>
    </location>
</feature>
<feature type="region of interest" description="Disordered" evidence="1">
    <location>
        <begin position="344"/>
        <end position="364"/>
    </location>
</feature>
<accession>A0A0U3U5S7</accession>
<sequence length="364" mass="41817">LATFKIPNIMDSLYPYDTTINDKKYSELIIDKVTKSIINIASLEQIFSLRVSVPPLQHNDIIEPLKPNLISYNFSMNNVITDMNINTVLKHVLFFDNDSKALGVNLLQLCESYFKKNINIDLFGNITQTASQSDWIPDDDVYTSMKIMKVIALVLIDESNISDQILLNSQHRALSMFANKIVNSISLDVKNDVVLPGYKFPIRVTERQIDYYLLNTIDNIFNLMCTPGQTFGGQIFNVKDIFMLYYFFRFGIIAKGATREKGRAITYTMPNLNPSKNSIYRQSTSNGKLWIISELLIYLFSRYSRCQVESLLINDEYHRYENSELHRAARMHIQETVVRPHAMDNLSNVSDNNSNSLNVEEIDG</sequence>